<evidence type="ECO:0000313" key="7">
    <source>
        <dbReference type="Proteomes" id="UP000091956"/>
    </source>
</evidence>
<evidence type="ECO:0000256" key="1">
    <source>
        <dbReference type="ARBA" id="ARBA00007409"/>
    </source>
</evidence>
<dbReference type="GO" id="GO:0004364">
    <property type="term" value="F:glutathione transferase activity"/>
    <property type="evidence" value="ECO:0007669"/>
    <property type="project" value="UniProtKB-EC"/>
</dbReference>
<dbReference type="PANTHER" id="PTHR44051">
    <property type="entry name" value="GLUTATHIONE S-TRANSFERASE-RELATED"/>
    <property type="match status" value="1"/>
</dbReference>
<comment type="catalytic activity">
    <reaction evidence="4">
        <text>RX + glutathione = an S-substituted glutathione + a halide anion + H(+)</text>
        <dbReference type="Rhea" id="RHEA:16437"/>
        <dbReference type="ChEBI" id="CHEBI:15378"/>
        <dbReference type="ChEBI" id="CHEBI:16042"/>
        <dbReference type="ChEBI" id="CHEBI:17792"/>
        <dbReference type="ChEBI" id="CHEBI:57925"/>
        <dbReference type="ChEBI" id="CHEBI:90779"/>
        <dbReference type="EC" id="2.5.1.18"/>
    </reaction>
</comment>
<dbReference type="CDD" id="cd03046">
    <property type="entry name" value="GST_N_GTT1_like"/>
    <property type="match status" value="1"/>
</dbReference>
<reference evidence="7" key="2">
    <citation type="journal article" date="2018" name="Nat. Commun.">
        <title>Extreme sensitivity to ultraviolet light in the fungal pathogen causing white-nose syndrome of bats.</title>
        <authorList>
            <person name="Palmer J.M."/>
            <person name="Drees K.P."/>
            <person name="Foster J.T."/>
            <person name="Lindner D.L."/>
        </authorList>
    </citation>
    <scope>NUCLEOTIDE SEQUENCE [LARGE SCALE GENOMIC DNA]</scope>
    <source>
        <strain evidence="7">UAMH 10579</strain>
    </source>
</reference>
<dbReference type="InterPro" id="IPR040079">
    <property type="entry name" value="Glutathione_S-Trfase"/>
</dbReference>
<protein>
    <recommendedName>
        <fullName evidence="2">glutathione transferase</fullName>
        <ecNumber evidence="2">2.5.1.18</ecNumber>
    </recommendedName>
</protein>
<dbReference type="GeneID" id="28835533"/>
<evidence type="ECO:0000256" key="4">
    <source>
        <dbReference type="ARBA" id="ARBA00047960"/>
    </source>
</evidence>
<dbReference type="GO" id="GO:0005737">
    <property type="term" value="C:cytoplasm"/>
    <property type="evidence" value="ECO:0007669"/>
    <property type="project" value="UniProtKB-ARBA"/>
</dbReference>
<dbReference type="EC" id="2.5.1.18" evidence="2"/>
<accession>A0A1B8GV33</accession>
<proteinExistence type="inferred from homology"/>
<evidence type="ECO:0000256" key="2">
    <source>
        <dbReference type="ARBA" id="ARBA00012452"/>
    </source>
</evidence>
<dbReference type="Pfam" id="PF13409">
    <property type="entry name" value="GST_N_2"/>
    <property type="match status" value="1"/>
</dbReference>
<reference evidence="6 7" key="1">
    <citation type="submission" date="2016-03" db="EMBL/GenBank/DDBJ databases">
        <title>Comparative genomics of Pseudogymnoascus destructans, the fungus causing white-nose syndrome of bats.</title>
        <authorList>
            <person name="Palmer J.M."/>
            <person name="Drees K.P."/>
            <person name="Foster J.T."/>
            <person name="Lindner D.L."/>
        </authorList>
    </citation>
    <scope>NUCLEOTIDE SEQUENCE [LARGE SCALE GENOMIC DNA]</scope>
    <source>
        <strain evidence="6 7">UAMH 10579</strain>
    </source>
</reference>
<dbReference type="InterPro" id="IPR036249">
    <property type="entry name" value="Thioredoxin-like_sf"/>
</dbReference>
<dbReference type="Gene3D" id="1.20.1050.10">
    <property type="match status" value="1"/>
</dbReference>
<feature type="domain" description="GST N-terminal" evidence="5">
    <location>
        <begin position="19"/>
        <end position="107"/>
    </location>
</feature>
<evidence type="ECO:0000259" key="5">
    <source>
        <dbReference type="PROSITE" id="PS50404"/>
    </source>
</evidence>
<dbReference type="Pfam" id="PF13410">
    <property type="entry name" value="GST_C_2"/>
    <property type="match status" value="1"/>
</dbReference>
<gene>
    <name evidence="6" type="ORF">VE01_02147</name>
</gene>
<dbReference type="OrthoDB" id="2098326at2759"/>
<dbReference type="GO" id="GO:0004602">
    <property type="term" value="F:glutathione peroxidase activity"/>
    <property type="evidence" value="ECO:0007669"/>
    <property type="project" value="UniProtKB-ARBA"/>
</dbReference>
<dbReference type="PROSITE" id="PS50404">
    <property type="entry name" value="GST_NTER"/>
    <property type="match status" value="1"/>
</dbReference>
<name>A0A1B8GV33_9PEZI</name>
<dbReference type="Proteomes" id="UP000091956">
    <property type="component" value="Unassembled WGS sequence"/>
</dbReference>
<evidence type="ECO:0000313" key="6">
    <source>
        <dbReference type="EMBL" id="OBT99660.1"/>
    </source>
</evidence>
<sequence length="271" mass="30084">MADESTAPAITAQPSSSTTPEITLYWLEQSRSQRILWLLTELSLPYKLTVFHRDPKTYFAPPELKAIHPLGKSPVISIKPPHGGPDVVLAESGLIAEYLTEHFGAGTTMAPERWQEGREGVVGGETEAWMRYKYLLHYCEGSLMPLLNVLLVSMNIKNAPVPFFIRPITTRVAGGIRTNYLDPNFATHFSYLEDQLKTSPGGGKYLCGSHLTAADILISFPLIAAKGRGGLIPEEKYPLLRKYVDMLEEEEGYKKSIAKVEKVDGKFSAMI</sequence>
<dbReference type="CDD" id="cd03189">
    <property type="entry name" value="GST_C_GTT1_like"/>
    <property type="match status" value="1"/>
</dbReference>
<dbReference type="STRING" id="342668.A0A1B8GV33"/>
<dbReference type="FunFam" id="3.40.30.10:FF:000156">
    <property type="entry name" value="Glutathione S-transferase 1"/>
    <property type="match status" value="1"/>
</dbReference>
<dbReference type="InterPro" id="IPR004045">
    <property type="entry name" value="Glutathione_S-Trfase_N"/>
</dbReference>
<dbReference type="AlphaFoldDB" id="A0A1B8GV33"/>
<dbReference type="PANTHER" id="PTHR44051:SF9">
    <property type="entry name" value="GLUTATHIONE S-TRANSFERASE 1"/>
    <property type="match status" value="1"/>
</dbReference>
<dbReference type="Gene3D" id="3.40.30.10">
    <property type="entry name" value="Glutaredoxin"/>
    <property type="match status" value="1"/>
</dbReference>
<keyword evidence="7" id="KW-1185">Reference proteome</keyword>
<organism evidence="6 7">
    <name type="scientific">Pseudogymnoascus verrucosus</name>
    <dbReference type="NCBI Taxonomy" id="342668"/>
    <lineage>
        <taxon>Eukaryota</taxon>
        <taxon>Fungi</taxon>
        <taxon>Dikarya</taxon>
        <taxon>Ascomycota</taxon>
        <taxon>Pezizomycotina</taxon>
        <taxon>Leotiomycetes</taxon>
        <taxon>Thelebolales</taxon>
        <taxon>Thelebolaceae</taxon>
        <taxon>Pseudogymnoascus</taxon>
    </lineage>
</organism>
<dbReference type="SFLD" id="SFLDS00019">
    <property type="entry name" value="Glutathione_Transferase_(cytos"/>
    <property type="match status" value="1"/>
</dbReference>
<dbReference type="SFLD" id="SFLDG00358">
    <property type="entry name" value="Main_(cytGST)"/>
    <property type="match status" value="1"/>
</dbReference>
<evidence type="ECO:0000256" key="3">
    <source>
        <dbReference type="ARBA" id="ARBA00022679"/>
    </source>
</evidence>
<comment type="similarity">
    <text evidence="1">Belongs to the GST superfamily.</text>
</comment>
<dbReference type="EMBL" id="KV460211">
    <property type="protein sequence ID" value="OBT99660.1"/>
    <property type="molecule type" value="Genomic_DNA"/>
</dbReference>
<dbReference type="SUPFAM" id="SSF52833">
    <property type="entry name" value="Thioredoxin-like"/>
    <property type="match status" value="1"/>
</dbReference>
<dbReference type="RefSeq" id="XP_018133393.1">
    <property type="nucleotide sequence ID" value="XM_018271658.2"/>
</dbReference>
<keyword evidence="3" id="KW-0808">Transferase</keyword>
<dbReference type="InterPro" id="IPR036282">
    <property type="entry name" value="Glutathione-S-Trfase_C_sf"/>
</dbReference>
<dbReference type="SUPFAM" id="SSF47616">
    <property type="entry name" value="GST C-terminal domain-like"/>
    <property type="match status" value="1"/>
</dbReference>